<dbReference type="PANTHER" id="PTHR12817:SF0">
    <property type="entry name" value="GEO08327P1"/>
    <property type="match status" value="1"/>
</dbReference>
<dbReference type="Gene3D" id="3.30.1380.20">
    <property type="entry name" value="Trafficking protein particle complex subunit 3"/>
    <property type="match status" value="1"/>
</dbReference>
<proteinExistence type="inferred from homology"/>
<dbReference type="AlphaFoldDB" id="A0A8H3F3P6"/>
<evidence type="ECO:0000313" key="3">
    <source>
        <dbReference type="Proteomes" id="UP000664203"/>
    </source>
</evidence>
<keyword evidence="3" id="KW-1185">Reference proteome</keyword>
<protein>
    <submittedName>
        <fullName evidence="2">Trafficking protein particle complex subunit 33</fullName>
    </submittedName>
</protein>
<dbReference type="InterPro" id="IPR037992">
    <property type="entry name" value="TRAPPC6/Trs33"/>
</dbReference>
<dbReference type="OrthoDB" id="941624at2759"/>
<dbReference type="InterPro" id="IPR024096">
    <property type="entry name" value="NO_sig/Golgi_transp_ligand-bd"/>
</dbReference>
<dbReference type="PANTHER" id="PTHR12817">
    <property type="entry name" value="TRAFFICKING PROTEIN PARTICLE COMPLEX SUBUNIT 6B"/>
    <property type="match status" value="1"/>
</dbReference>
<dbReference type="EMBL" id="CAJPDR010000064">
    <property type="protein sequence ID" value="CAF9913761.1"/>
    <property type="molecule type" value="Genomic_DNA"/>
</dbReference>
<comment type="similarity">
    <text evidence="1">Belongs to the TRAPP small subunits family. BET3 subfamily.</text>
</comment>
<evidence type="ECO:0000313" key="2">
    <source>
        <dbReference type="EMBL" id="CAF9913761.1"/>
    </source>
</evidence>
<organism evidence="2 3">
    <name type="scientific">Alectoria fallacina</name>
    <dbReference type="NCBI Taxonomy" id="1903189"/>
    <lineage>
        <taxon>Eukaryota</taxon>
        <taxon>Fungi</taxon>
        <taxon>Dikarya</taxon>
        <taxon>Ascomycota</taxon>
        <taxon>Pezizomycotina</taxon>
        <taxon>Lecanoromycetes</taxon>
        <taxon>OSLEUM clade</taxon>
        <taxon>Lecanoromycetidae</taxon>
        <taxon>Lecanorales</taxon>
        <taxon>Lecanorineae</taxon>
        <taxon>Parmeliaceae</taxon>
        <taxon>Alectoria</taxon>
    </lineage>
</organism>
<dbReference type="CDD" id="cd14944">
    <property type="entry name" value="TRAPPC6A_Trs33"/>
    <property type="match status" value="1"/>
</dbReference>
<sequence>MSFETPLPPYNASDPYATFLNASCLDLLLIEMVPMAHRLASELATPSQDDVKPIDEDEQRETAFRRLETLGYRVGQGLVERFSRDRARFTDTLDVIKFLCKDMWTLVFRKQIDNLKTNHRGVYVLTDNSFKPFSRMSMASSSEAVNCALPFLWFPCGVIRGGLASMGISATVQAETSEIPAATFQIKTITAKS</sequence>
<gene>
    <name evidence="2" type="primary">TRS33</name>
    <name evidence="2" type="ORF">ALECFALPRED_009028</name>
</gene>
<accession>A0A8H3F3P6</accession>
<dbReference type="GO" id="GO:0030008">
    <property type="term" value="C:TRAPP complex"/>
    <property type="evidence" value="ECO:0007669"/>
    <property type="project" value="TreeGrafter"/>
</dbReference>
<dbReference type="GO" id="GO:0005802">
    <property type="term" value="C:trans-Golgi network"/>
    <property type="evidence" value="ECO:0007669"/>
    <property type="project" value="TreeGrafter"/>
</dbReference>
<dbReference type="InterPro" id="IPR007194">
    <property type="entry name" value="TRAPP_component"/>
</dbReference>
<dbReference type="Proteomes" id="UP000664203">
    <property type="component" value="Unassembled WGS sequence"/>
</dbReference>
<reference evidence="2" key="1">
    <citation type="submission" date="2021-03" db="EMBL/GenBank/DDBJ databases">
        <authorList>
            <person name="Tagirdzhanova G."/>
        </authorList>
    </citation>
    <scope>NUCLEOTIDE SEQUENCE</scope>
</reference>
<name>A0A8H3F3P6_9LECA</name>
<dbReference type="GO" id="GO:0006888">
    <property type="term" value="P:endoplasmic reticulum to Golgi vesicle-mediated transport"/>
    <property type="evidence" value="ECO:0007669"/>
    <property type="project" value="TreeGrafter"/>
</dbReference>
<evidence type="ECO:0000256" key="1">
    <source>
        <dbReference type="ARBA" id="ARBA00006218"/>
    </source>
</evidence>
<dbReference type="FunFam" id="3.30.1380.20:FF:000020">
    <property type="entry name" value="Trafficking protein particle complex subunit 6B"/>
    <property type="match status" value="1"/>
</dbReference>
<comment type="caution">
    <text evidence="2">The sequence shown here is derived from an EMBL/GenBank/DDBJ whole genome shotgun (WGS) entry which is preliminary data.</text>
</comment>
<dbReference type="SUPFAM" id="SSF111126">
    <property type="entry name" value="Ligand-binding domain in the NO signalling and Golgi transport"/>
    <property type="match status" value="1"/>
</dbReference>
<dbReference type="GO" id="GO:0005801">
    <property type="term" value="C:cis-Golgi network"/>
    <property type="evidence" value="ECO:0007669"/>
    <property type="project" value="TreeGrafter"/>
</dbReference>
<dbReference type="Pfam" id="PF04051">
    <property type="entry name" value="TRAPP"/>
    <property type="match status" value="1"/>
</dbReference>